<keyword evidence="2" id="KW-1185">Reference proteome</keyword>
<dbReference type="Proteomes" id="UP000601041">
    <property type="component" value="Unassembled WGS sequence"/>
</dbReference>
<protein>
    <submittedName>
        <fullName evidence="1">Uncharacterized protein</fullName>
    </submittedName>
</protein>
<organism evidence="1 2">
    <name type="scientific">Pseudorhizobium halotolerans</name>
    <dbReference type="NCBI Taxonomy" id="1233081"/>
    <lineage>
        <taxon>Bacteria</taxon>
        <taxon>Pseudomonadati</taxon>
        <taxon>Pseudomonadota</taxon>
        <taxon>Alphaproteobacteria</taxon>
        <taxon>Hyphomicrobiales</taxon>
        <taxon>Rhizobiaceae</taxon>
        <taxon>Rhizobium/Agrobacterium group</taxon>
        <taxon>Pseudorhizobium</taxon>
    </lineage>
</organism>
<evidence type="ECO:0000313" key="1">
    <source>
        <dbReference type="EMBL" id="CAD7044528.1"/>
    </source>
</evidence>
<sequence length="84" mass="9747">MKSMRENQIPEFVREIIATGCDMRAVGDHHYLVGDSDLSEEAFDAVEKDLDRIWTEYGDHDHLKYQIIGYLHSIGRSYPPPVMH</sequence>
<proteinExistence type="predicted"/>
<gene>
    <name evidence="1" type="ORF">RHAB21_03454</name>
</gene>
<reference evidence="1 2" key="1">
    <citation type="submission" date="2020-11" db="EMBL/GenBank/DDBJ databases">
        <authorList>
            <person name="Lassalle F."/>
        </authorList>
    </citation>
    <scope>NUCLEOTIDE SEQUENCE [LARGE SCALE GENOMIC DNA]</scope>
    <source>
        <strain evidence="1 2">AB21</strain>
    </source>
</reference>
<evidence type="ECO:0000313" key="2">
    <source>
        <dbReference type="Proteomes" id="UP000601041"/>
    </source>
</evidence>
<accession>A0ABN7JRP4</accession>
<dbReference type="RefSeq" id="WP_142588635.1">
    <property type="nucleotide sequence ID" value="NZ_CABFWE030000007.1"/>
</dbReference>
<name>A0ABN7JRP4_9HYPH</name>
<comment type="caution">
    <text evidence="1">The sequence shown here is derived from an EMBL/GenBank/DDBJ whole genome shotgun (WGS) entry which is preliminary data.</text>
</comment>
<dbReference type="EMBL" id="CABFWE030000007">
    <property type="protein sequence ID" value="CAD7044528.1"/>
    <property type="molecule type" value="Genomic_DNA"/>
</dbReference>